<dbReference type="RefSeq" id="WP_381248543.1">
    <property type="nucleotide sequence ID" value="NZ_JBHTBI010000003.1"/>
</dbReference>
<protein>
    <submittedName>
        <fullName evidence="5">Response regulator transcription factor</fullName>
    </submittedName>
</protein>
<evidence type="ECO:0000259" key="4">
    <source>
        <dbReference type="PROSITE" id="PS50043"/>
    </source>
</evidence>
<dbReference type="SUPFAM" id="SSF46894">
    <property type="entry name" value="C-terminal effector domain of the bipartite response regulators"/>
    <property type="match status" value="1"/>
</dbReference>
<dbReference type="InterPro" id="IPR016032">
    <property type="entry name" value="Sig_transdc_resp-reg_C-effctor"/>
</dbReference>
<dbReference type="PANTHER" id="PTHR44688:SF16">
    <property type="entry name" value="DNA-BINDING TRANSCRIPTIONAL ACTIVATOR DEVR_DOSR"/>
    <property type="match status" value="1"/>
</dbReference>
<evidence type="ECO:0000256" key="2">
    <source>
        <dbReference type="ARBA" id="ARBA00023125"/>
    </source>
</evidence>
<comment type="caution">
    <text evidence="5">The sequence shown here is derived from an EMBL/GenBank/DDBJ whole genome shotgun (WGS) entry which is preliminary data.</text>
</comment>
<name>A0ABW2VQN6_9ACTN</name>
<dbReference type="Pfam" id="PF00196">
    <property type="entry name" value="GerE"/>
    <property type="match status" value="1"/>
</dbReference>
<dbReference type="CDD" id="cd06170">
    <property type="entry name" value="LuxR_C_like"/>
    <property type="match status" value="1"/>
</dbReference>
<dbReference type="InterPro" id="IPR036388">
    <property type="entry name" value="WH-like_DNA-bd_sf"/>
</dbReference>
<keyword evidence="6" id="KW-1185">Reference proteome</keyword>
<evidence type="ECO:0000313" key="6">
    <source>
        <dbReference type="Proteomes" id="UP001596957"/>
    </source>
</evidence>
<dbReference type="PROSITE" id="PS00622">
    <property type="entry name" value="HTH_LUXR_1"/>
    <property type="match status" value="1"/>
</dbReference>
<dbReference type="Gene3D" id="1.10.10.10">
    <property type="entry name" value="Winged helix-like DNA-binding domain superfamily/Winged helix DNA-binding domain"/>
    <property type="match status" value="1"/>
</dbReference>
<evidence type="ECO:0000256" key="1">
    <source>
        <dbReference type="ARBA" id="ARBA00023015"/>
    </source>
</evidence>
<gene>
    <name evidence="5" type="ORF">ACFQZP_35060</name>
</gene>
<reference evidence="6" key="1">
    <citation type="journal article" date="2019" name="Int. J. Syst. Evol. Microbiol.">
        <title>The Global Catalogue of Microorganisms (GCM) 10K type strain sequencing project: providing services to taxonomists for standard genome sequencing and annotation.</title>
        <authorList>
            <consortium name="The Broad Institute Genomics Platform"/>
            <consortium name="The Broad Institute Genome Sequencing Center for Infectious Disease"/>
            <person name="Wu L."/>
            <person name="Ma J."/>
        </authorList>
    </citation>
    <scope>NUCLEOTIDE SEQUENCE [LARGE SCALE GENOMIC DNA]</scope>
    <source>
        <strain evidence="6">CGMCC 4.7198</strain>
    </source>
</reference>
<dbReference type="SMART" id="SM00421">
    <property type="entry name" value="HTH_LUXR"/>
    <property type="match status" value="1"/>
</dbReference>
<evidence type="ECO:0000313" key="5">
    <source>
        <dbReference type="EMBL" id="MFD0286810.1"/>
    </source>
</evidence>
<dbReference type="Proteomes" id="UP001596957">
    <property type="component" value="Unassembled WGS sequence"/>
</dbReference>
<keyword evidence="3" id="KW-0804">Transcription</keyword>
<dbReference type="PRINTS" id="PR00038">
    <property type="entry name" value="HTHLUXR"/>
</dbReference>
<sequence>MDLRCSLGWIAAARGDDERTRAYSTAVEQWARPRDSGLHLALSERNLALAALTRGDFETAYAECVRVSPPGRLEPHRSYAPWMVLDLVESARQTGRTEEARAHVAAAGRAAVTPRLRLLILAARAMAAEEEDAVALFEAALALPGVERWPFDHARVRVAFGALHRRRLRPGDARPELRRAADLFGRLGTAAWQHRAEQELRAAGVTTERTLAGAGAPLTAQQLEVARLAASGLSNKEIGARLYLSPRTVGTRLYRIFPKLGITSRSALRDALDSLRRTGKEGTMTSAHTRPGR</sequence>
<proteinExistence type="predicted"/>
<dbReference type="PROSITE" id="PS50043">
    <property type="entry name" value="HTH_LUXR_2"/>
    <property type="match status" value="1"/>
</dbReference>
<feature type="domain" description="HTH luxR-type" evidence="4">
    <location>
        <begin position="211"/>
        <end position="276"/>
    </location>
</feature>
<organism evidence="5 6">
    <name type="scientific">Streptomyces lutosisoli</name>
    <dbReference type="NCBI Taxonomy" id="2665721"/>
    <lineage>
        <taxon>Bacteria</taxon>
        <taxon>Bacillati</taxon>
        <taxon>Actinomycetota</taxon>
        <taxon>Actinomycetes</taxon>
        <taxon>Kitasatosporales</taxon>
        <taxon>Streptomycetaceae</taxon>
        <taxon>Streptomyces</taxon>
    </lineage>
</organism>
<keyword evidence="1" id="KW-0805">Transcription regulation</keyword>
<dbReference type="EMBL" id="JBHTEC010000001">
    <property type="protein sequence ID" value="MFD0286810.1"/>
    <property type="molecule type" value="Genomic_DNA"/>
</dbReference>
<accession>A0ABW2VQN6</accession>
<dbReference type="InterPro" id="IPR000792">
    <property type="entry name" value="Tscrpt_reg_LuxR_C"/>
</dbReference>
<evidence type="ECO:0000256" key="3">
    <source>
        <dbReference type="ARBA" id="ARBA00023163"/>
    </source>
</evidence>
<dbReference type="PANTHER" id="PTHR44688">
    <property type="entry name" value="DNA-BINDING TRANSCRIPTIONAL ACTIVATOR DEVR_DOSR"/>
    <property type="match status" value="1"/>
</dbReference>
<keyword evidence="2" id="KW-0238">DNA-binding</keyword>